<feature type="domain" description="DUF7622" evidence="2">
    <location>
        <begin position="185"/>
        <end position="243"/>
    </location>
</feature>
<dbReference type="EMBL" id="BTRK01000003">
    <property type="protein sequence ID" value="GMR43568.1"/>
    <property type="molecule type" value="Genomic_DNA"/>
</dbReference>
<protein>
    <recommendedName>
        <fullName evidence="2">DUF7622 domain-containing protein</fullName>
    </recommendedName>
</protein>
<feature type="non-terminal residue" evidence="3">
    <location>
        <position position="1"/>
    </location>
</feature>
<keyword evidence="4" id="KW-1185">Reference proteome</keyword>
<feature type="non-terminal residue" evidence="3">
    <location>
        <position position="328"/>
    </location>
</feature>
<accession>A0AAN4ZLS2</accession>
<dbReference type="Pfam" id="PF24602">
    <property type="entry name" value="DUF7622"/>
    <property type="match status" value="1"/>
</dbReference>
<sequence>LSEGEEQQSIIMDCLDYPLEAQLKLGCRRNYEGIVLCLCQSPLCNDEAPANIVDLPIARDCLKGRINDDGTFNYVHPKACFSNFCLRERNAIAPDYGSAPSVGLSCQDGRLFEKFDLFVYSLPFYLPVGICAAFQYTSYMITEVCTCPALKNCTSPSRFPGISGLPLDNRSTGFITCAIPEKPGFKQCTGHLCFIVKKDGNYVPAYGCLTYDDRFPSTRLQLGKYRLLDTAFFLCDTDMCNQNDVELDSAPPRQINGTCNCLPPAAAAAASPAVATTSDLPLILGIAVSAAILIALAVAVGVFRVVKGRWPVQMGGKRQTVTVISVVS</sequence>
<reference evidence="4" key="1">
    <citation type="submission" date="2022-10" db="EMBL/GenBank/DDBJ databases">
        <title>Genome assembly of Pristionchus species.</title>
        <authorList>
            <person name="Yoshida K."/>
            <person name="Sommer R.J."/>
        </authorList>
    </citation>
    <scope>NUCLEOTIDE SEQUENCE [LARGE SCALE GENOMIC DNA]</scope>
    <source>
        <strain evidence="4">RS5460</strain>
    </source>
</reference>
<evidence type="ECO:0000313" key="4">
    <source>
        <dbReference type="Proteomes" id="UP001328107"/>
    </source>
</evidence>
<name>A0AAN4ZLS2_9BILA</name>
<keyword evidence="1" id="KW-0472">Membrane</keyword>
<dbReference type="AlphaFoldDB" id="A0AAN4ZLS2"/>
<proteinExistence type="predicted"/>
<evidence type="ECO:0000313" key="3">
    <source>
        <dbReference type="EMBL" id="GMR43568.1"/>
    </source>
</evidence>
<evidence type="ECO:0000259" key="2">
    <source>
        <dbReference type="Pfam" id="PF24602"/>
    </source>
</evidence>
<dbReference type="InterPro" id="IPR056039">
    <property type="entry name" value="DUF7622"/>
</dbReference>
<comment type="caution">
    <text evidence="3">The sequence shown here is derived from an EMBL/GenBank/DDBJ whole genome shotgun (WGS) entry which is preliminary data.</text>
</comment>
<gene>
    <name evidence="3" type="ORF">PMAYCL1PPCAC_13763</name>
</gene>
<keyword evidence="1" id="KW-1133">Transmembrane helix</keyword>
<keyword evidence="1" id="KW-0812">Transmembrane</keyword>
<organism evidence="3 4">
    <name type="scientific">Pristionchus mayeri</name>
    <dbReference type="NCBI Taxonomy" id="1317129"/>
    <lineage>
        <taxon>Eukaryota</taxon>
        <taxon>Metazoa</taxon>
        <taxon>Ecdysozoa</taxon>
        <taxon>Nematoda</taxon>
        <taxon>Chromadorea</taxon>
        <taxon>Rhabditida</taxon>
        <taxon>Rhabditina</taxon>
        <taxon>Diplogasteromorpha</taxon>
        <taxon>Diplogasteroidea</taxon>
        <taxon>Neodiplogasteridae</taxon>
        <taxon>Pristionchus</taxon>
    </lineage>
</organism>
<dbReference type="PANTHER" id="PTHR37433">
    <property type="entry name" value="PROTEIN CBG25136-RELATED"/>
    <property type="match status" value="1"/>
</dbReference>
<dbReference type="Proteomes" id="UP001328107">
    <property type="component" value="Unassembled WGS sequence"/>
</dbReference>
<feature type="transmembrane region" description="Helical" evidence="1">
    <location>
        <begin position="282"/>
        <end position="306"/>
    </location>
</feature>
<evidence type="ECO:0000256" key="1">
    <source>
        <dbReference type="SAM" id="Phobius"/>
    </source>
</evidence>
<dbReference type="PANTHER" id="PTHR37433:SF5">
    <property type="entry name" value="DUF753 DOMAIN-CONTAINING PROTEIN-RELATED"/>
    <property type="match status" value="1"/>
</dbReference>